<accession>A0A6N2CLJ4</accession>
<feature type="region of interest" description="Disordered" evidence="8">
    <location>
        <begin position="452"/>
        <end position="477"/>
    </location>
</feature>
<gene>
    <name evidence="11" type="ORF">EJD97_014892</name>
</gene>
<keyword evidence="2 7" id="KW-0645">Protease</keyword>
<evidence type="ECO:0000256" key="9">
    <source>
        <dbReference type="SAM" id="Phobius"/>
    </source>
</evidence>
<dbReference type="InterPro" id="IPR032799">
    <property type="entry name" value="TAXi_C"/>
</dbReference>
<dbReference type="PANTHER" id="PTHR13683">
    <property type="entry name" value="ASPARTYL PROTEASES"/>
    <property type="match status" value="1"/>
</dbReference>
<proteinExistence type="inferred from homology"/>
<evidence type="ECO:0000256" key="6">
    <source>
        <dbReference type="PIRSR" id="PIRSR601461-1"/>
    </source>
</evidence>
<dbReference type="Pfam" id="PF14541">
    <property type="entry name" value="TAXi_C"/>
    <property type="match status" value="1"/>
</dbReference>
<reference evidence="11" key="1">
    <citation type="submission" date="2019-05" db="EMBL/GenBank/DDBJ databases">
        <title>The de novo reference genome and transcriptome assemblies of the wild tomato species Solanum chilense.</title>
        <authorList>
            <person name="Stam R."/>
            <person name="Nosenko T."/>
            <person name="Hoerger A.C."/>
            <person name="Stephan W."/>
            <person name="Seidel M.A."/>
            <person name="Kuhn J.M.M."/>
            <person name="Haberer G."/>
            <person name="Tellier A."/>
        </authorList>
    </citation>
    <scope>NUCLEOTIDE SEQUENCE</scope>
    <source>
        <tissue evidence="11">Mature leaves</tissue>
    </source>
</reference>
<dbReference type="InterPro" id="IPR021109">
    <property type="entry name" value="Peptidase_aspartic_dom_sf"/>
</dbReference>
<dbReference type="FunFam" id="2.40.70.10:FF:000025">
    <property type="entry name" value="Aspartyl protease family protein"/>
    <property type="match status" value="1"/>
</dbReference>
<dbReference type="Gene3D" id="2.40.70.10">
    <property type="entry name" value="Acid Proteases"/>
    <property type="match status" value="2"/>
</dbReference>
<dbReference type="InterPro" id="IPR034161">
    <property type="entry name" value="Pepsin-like_plant"/>
</dbReference>
<evidence type="ECO:0000256" key="7">
    <source>
        <dbReference type="RuleBase" id="RU000454"/>
    </source>
</evidence>
<dbReference type="PROSITE" id="PS51767">
    <property type="entry name" value="PEPTIDASE_A1"/>
    <property type="match status" value="1"/>
</dbReference>
<dbReference type="GO" id="GO:0004190">
    <property type="term" value="F:aspartic-type endopeptidase activity"/>
    <property type="evidence" value="ECO:0007669"/>
    <property type="project" value="UniProtKB-KW"/>
</dbReference>
<dbReference type="PANTHER" id="PTHR13683:SF817">
    <property type="entry name" value="OS07G0592200 PROTEIN"/>
    <property type="match status" value="1"/>
</dbReference>
<name>A0A6N2CLJ4_SOLCI</name>
<evidence type="ECO:0000256" key="1">
    <source>
        <dbReference type="ARBA" id="ARBA00007447"/>
    </source>
</evidence>
<dbReference type="GO" id="GO:0006508">
    <property type="term" value="P:proteolysis"/>
    <property type="evidence" value="ECO:0007669"/>
    <property type="project" value="UniProtKB-KW"/>
</dbReference>
<organism evidence="11">
    <name type="scientific">Solanum chilense</name>
    <name type="common">Tomato</name>
    <name type="synonym">Lycopersicon chilense</name>
    <dbReference type="NCBI Taxonomy" id="4083"/>
    <lineage>
        <taxon>Eukaryota</taxon>
        <taxon>Viridiplantae</taxon>
        <taxon>Streptophyta</taxon>
        <taxon>Embryophyta</taxon>
        <taxon>Tracheophyta</taxon>
        <taxon>Spermatophyta</taxon>
        <taxon>Magnoliopsida</taxon>
        <taxon>eudicotyledons</taxon>
        <taxon>Gunneridae</taxon>
        <taxon>Pentapetalae</taxon>
        <taxon>asterids</taxon>
        <taxon>lamiids</taxon>
        <taxon>Solanales</taxon>
        <taxon>Solanaceae</taxon>
        <taxon>Solanoideae</taxon>
        <taxon>Solaneae</taxon>
        <taxon>Solanum</taxon>
        <taxon>Solanum subgen. Lycopersicon</taxon>
    </lineage>
</organism>
<comment type="caution">
    <text evidence="11">The sequence shown here is derived from an EMBL/GenBank/DDBJ whole genome shotgun (WGS) entry which is preliminary data.</text>
</comment>
<dbReference type="EMBL" id="RXGB01000039">
    <property type="protein sequence ID" value="TMX05620.1"/>
    <property type="molecule type" value="Genomic_DNA"/>
</dbReference>
<dbReference type="InterPro" id="IPR001461">
    <property type="entry name" value="Aspartic_peptidase_A1"/>
</dbReference>
<feature type="domain" description="Peptidase A1" evidence="10">
    <location>
        <begin position="102"/>
        <end position="440"/>
    </location>
</feature>
<evidence type="ECO:0000313" key="11">
    <source>
        <dbReference type="EMBL" id="TMX05620.1"/>
    </source>
</evidence>
<dbReference type="InterPro" id="IPR001969">
    <property type="entry name" value="Aspartic_peptidase_AS"/>
</dbReference>
<evidence type="ECO:0000256" key="4">
    <source>
        <dbReference type="ARBA" id="ARBA00022801"/>
    </source>
</evidence>
<keyword evidence="9" id="KW-0472">Membrane</keyword>
<dbReference type="PROSITE" id="PS00141">
    <property type="entry name" value="ASP_PROTEASE"/>
    <property type="match status" value="1"/>
</dbReference>
<protein>
    <recommendedName>
        <fullName evidence="10">Peptidase A1 domain-containing protein</fullName>
    </recommendedName>
</protein>
<feature type="active site" evidence="6">
    <location>
        <position position="120"/>
    </location>
</feature>
<evidence type="ECO:0000256" key="2">
    <source>
        <dbReference type="ARBA" id="ARBA00022670"/>
    </source>
</evidence>
<evidence type="ECO:0000256" key="3">
    <source>
        <dbReference type="ARBA" id="ARBA00022750"/>
    </source>
</evidence>
<dbReference type="AlphaFoldDB" id="A0A6N2CLJ4"/>
<dbReference type="FunFam" id="2.40.70.10:FF:000030">
    <property type="entry name" value="Eukaryotic aspartyl protease family protein"/>
    <property type="match status" value="1"/>
</dbReference>
<comment type="similarity">
    <text evidence="1 7">Belongs to the peptidase A1 family.</text>
</comment>
<keyword evidence="9" id="KW-1133">Transmembrane helix</keyword>
<evidence type="ECO:0000256" key="8">
    <source>
        <dbReference type="SAM" id="MobiDB-lite"/>
    </source>
</evidence>
<dbReference type="SUPFAM" id="SSF50630">
    <property type="entry name" value="Acid proteases"/>
    <property type="match status" value="1"/>
</dbReference>
<dbReference type="CDD" id="cd05476">
    <property type="entry name" value="pepsin_A_like_plant"/>
    <property type="match status" value="1"/>
</dbReference>
<keyword evidence="9" id="KW-0812">Transmembrane</keyword>
<dbReference type="PRINTS" id="PR00792">
    <property type="entry name" value="PEPSIN"/>
</dbReference>
<feature type="transmembrane region" description="Helical" evidence="9">
    <location>
        <begin position="606"/>
        <end position="630"/>
    </location>
</feature>
<keyword evidence="4 7" id="KW-0378">Hydrolase</keyword>
<sequence length="658" mass="72892">MSTALFTNKLPFLSIIVLLINYVVVSCLRISDVSNESFVFLSSSNGNGEGNHRNNHTTMFLPLFPPKEISPPRDELSRRHLQKSPSSARMPLHDDLLLNGYYTTRLWIGTPPQRFALIVDTGSTVTYVPCSTCEQCGNHQDPKFQPEMSSTYQPVKCNVDCTCDNEREQCIYERQYAEMSSSSGVLGEDIVSFGNQSELAPQRAVFGCENLETGDLYSQHADGIMGLGRGDLSIVDQLVEKHVISDSFSLCYGGMDFGGGAMVLGGINPPSEMVFTHSDPLRSPYYNIELKGIHVAGKALNLNPQIFDGKHGTVLDSGTTYVYLPEAAFVAFKSAVMKELHSLREIEGPDPNYRDICFSGAGSDVSQLSKSFPSVDMVFSNGKKLSLTPENYLFRHSKVRGAYCFGIFQNGKDPTTLLGGIIVRNTLVSYDRENERIGFWKTNCSKLWDTLNVSSSPPPPSPPSGMDNTNSTAHMTPALAPSVPSENYAPGEIKIGLISFDMSLSIDYSELKPRVPELAHFIAQELDVYVSQVHLMNFSTKGNDTLIRWGIFPAGSADYMSHTTAMEITSRLAGDRLHLPDTFGSYKLVKWDIEPLSKRTRWQQSYLAVVVALLVILILGLSASLGWFIWRRRQTPTPYDPLGSVETMTDEKELQPLN</sequence>
<keyword evidence="3 7" id="KW-0064">Aspartyl protease</keyword>
<feature type="active site" evidence="6">
    <location>
        <position position="316"/>
    </location>
</feature>
<dbReference type="InterPro" id="IPR032861">
    <property type="entry name" value="TAXi_N"/>
</dbReference>
<evidence type="ECO:0000259" key="10">
    <source>
        <dbReference type="PROSITE" id="PS51767"/>
    </source>
</evidence>
<dbReference type="InterPro" id="IPR033121">
    <property type="entry name" value="PEPTIDASE_A1"/>
</dbReference>
<dbReference type="Pfam" id="PF14543">
    <property type="entry name" value="TAXi_N"/>
    <property type="match status" value="1"/>
</dbReference>
<evidence type="ECO:0000256" key="5">
    <source>
        <dbReference type="ARBA" id="ARBA00023180"/>
    </source>
</evidence>
<keyword evidence="5" id="KW-0325">Glycoprotein</keyword>